<reference evidence="3 4" key="1">
    <citation type="submission" date="2019-08" db="EMBL/GenBank/DDBJ databases">
        <title>Bacterial whole genome sequence for Glaciihabitans sp. CHu50b-6-2.</title>
        <authorList>
            <person name="Jin L."/>
        </authorList>
    </citation>
    <scope>NUCLEOTIDE SEQUENCE [LARGE SCALE GENOMIC DNA]</scope>
    <source>
        <strain evidence="3 4">CHu50b-6-2</strain>
    </source>
</reference>
<dbReference type="EMBL" id="VRMG01000005">
    <property type="protein sequence ID" value="TXN31164.1"/>
    <property type="molecule type" value="Genomic_DNA"/>
</dbReference>
<evidence type="ECO:0000256" key="1">
    <source>
        <dbReference type="SAM" id="MobiDB-lite"/>
    </source>
</evidence>
<feature type="transmembrane region" description="Helical" evidence="2">
    <location>
        <begin position="68"/>
        <end position="89"/>
    </location>
</feature>
<feature type="transmembrane region" description="Helical" evidence="2">
    <location>
        <begin position="146"/>
        <end position="170"/>
    </location>
</feature>
<evidence type="ECO:0000313" key="3">
    <source>
        <dbReference type="EMBL" id="TXN31164.1"/>
    </source>
</evidence>
<dbReference type="RefSeq" id="WP_147782750.1">
    <property type="nucleotide sequence ID" value="NZ_VRMG01000005.1"/>
</dbReference>
<evidence type="ECO:0000313" key="4">
    <source>
        <dbReference type="Proteomes" id="UP000321379"/>
    </source>
</evidence>
<keyword evidence="4" id="KW-1185">Reference proteome</keyword>
<gene>
    <name evidence="3" type="ORF">FVP33_06160</name>
</gene>
<organism evidence="3 4">
    <name type="scientific">Lacisediminihabitans profunda</name>
    <dbReference type="NCBI Taxonomy" id="2594790"/>
    <lineage>
        <taxon>Bacteria</taxon>
        <taxon>Bacillati</taxon>
        <taxon>Actinomycetota</taxon>
        <taxon>Actinomycetes</taxon>
        <taxon>Micrococcales</taxon>
        <taxon>Microbacteriaceae</taxon>
        <taxon>Lacisediminihabitans</taxon>
    </lineage>
</organism>
<feature type="region of interest" description="Disordered" evidence="1">
    <location>
        <begin position="1"/>
        <end position="34"/>
    </location>
</feature>
<keyword evidence="2" id="KW-1133">Transmembrane helix</keyword>
<dbReference type="InterPro" id="IPR046231">
    <property type="entry name" value="DUF6264"/>
</dbReference>
<feature type="transmembrane region" description="Helical" evidence="2">
    <location>
        <begin position="109"/>
        <end position="134"/>
    </location>
</feature>
<comment type="caution">
    <text evidence="3">The sequence shown here is derived from an EMBL/GenBank/DDBJ whole genome shotgun (WGS) entry which is preliminary data.</text>
</comment>
<keyword evidence="2" id="KW-0812">Transmembrane</keyword>
<proteinExistence type="predicted"/>
<accession>A0A5C8URG0</accession>
<dbReference type="Proteomes" id="UP000321379">
    <property type="component" value="Unassembled WGS sequence"/>
</dbReference>
<name>A0A5C8URG0_9MICO</name>
<evidence type="ECO:0000256" key="2">
    <source>
        <dbReference type="SAM" id="Phobius"/>
    </source>
</evidence>
<dbReference type="AlphaFoldDB" id="A0A5C8URG0"/>
<sequence>MTDPRPRPQYGEYASPKDQAAAAGLPAPSFAPPVVPPAGERAVERAAHAPGAAPSAIGTAAPRRWDAFLSYALLAYGAVTVVAGFFQFTDLNAVIEQVYTMMNIGTYTPTALAGTLGIVINVSNVVLFLITVAVTMRALRRGRLAFYLPIIGGAVAYLVSFVCLATLMLGDPAFTAYVGR</sequence>
<keyword evidence="2" id="KW-0472">Membrane</keyword>
<dbReference type="Pfam" id="PF19779">
    <property type="entry name" value="DUF6264"/>
    <property type="match status" value="1"/>
</dbReference>
<feature type="compositionally biased region" description="Low complexity" evidence="1">
    <location>
        <begin position="16"/>
        <end position="28"/>
    </location>
</feature>
<protein>
    <submittedName>
        <fullName evidence="3">Uncharacterized protein</fullName>
    </submittedName>
</protein>